<evidence type="ECO:0008006" key="4">
    <source>
        <dbReference type="Google" id="ProtNLM"/>
    </source>
</evidence>
<proteinExistence type="predicted"/>
<dbReference type="AlphaFoldDB" id="A0A9W7SQC0"/>
<accession>A0A9W7SQC0</accession>
<reference evidence="2 3" key="1">
    <citation type="journal article" date="2018" name="IMA Fungus">
        <title>IMA Genome-F 10: Nine draft genome sequences of Claviceps purpurea s.lat., including C. arundinis, C. humidiphila, and C. cf. spartinae, pseudomolecules for the pitch canker pathogen Fusarium circinatum, draft genome of Davidsoniella eucalypti, Grosmannia galeiformis, Quambalaria eucalypti, and Teratosphaeria destructans.</title>
        <authorList>
            <person name="Wingfield B.D."/>
            <person name="Liu M."/>
            <person name="Nguyen H.D."/>
            <person name="Lane F.A."/>
            <person name="Morgan S.W."/>
            <person name="De Vos L."/>
            <person name="Wilken P.M."/>
            <person name="Duong T.A."/>
            <person name="Aylward J."/>
            <person name="Coetzee M.P."/>
            <person name="Dadej K."/>
            <person name="De Beer Z.W."/>
            <person name="Findlay W."/>
            <person name="Havenga M."/>
            <person name="Kolarik M."/>
            <person name="Menzies J.G."/>
            <person name="Naidoo K."/>
            <person name="Pochopski O."/>
            <person name="Shoukouhi P."/>
            <person name="Santana Q.C."/>
            <person name="Seifert K.A."/>
            <person name="Soal N."/>
            <person name="Steenkamp E.T."/>
            <person name="Tatham C.T."/>
            <person name="van der Nest M.A."/>
            <person name="Wingfield M.J."/>
        </authorList>
    </citation>
    <scope>NUCLEOTIDE SEQUENCE [LARGE SCALE GENOMIC DNA]</scope>
    <source>
        <strain evidence="2">CMW44962</strain>
    </source>
</reference>
<comment type="caution">
    <text evidence="2">The sequence shown here is derived from an EMBL/GenBank/DDBJ whole genome shotgun (WGS) entry which is preliminary data.</text>
</comment>
<reference evidence="2 3" key="2">
    <citation type="journal article" date="2021" name="Curr. Genet.">
        <title>Genetic response to nitrogen starvation in the aggressive Eucalyptus foliar pathogen Teratosphaeria destructans.</title>
        <authorList>
            <person name="Havenga M."/>
            <person name="Wingfield B.D."/>
            <person name="Wingfield M.J."/>
            <person name="Dreyer L.L."/>
            <person name="Roets F."/>
            <person name="Aylward J."/>
        </authorList>
    </citation>
    <scope>NUCLEOTIDE SEQUENCE [LARGE SCALE GENOMIC DNA]</scope>
    <source>
        <strain evidence="2">CMW44962</strain>
    </source>
</reference>
<dbReference type="EMBL" id="RIBY02001956">
    <property type="protein sequence ID" value="KAH9826775.1"/>
    <property type="molecule type" value="Genomic_DNA"/>
</dbReference>
<gene>
    <name evidence="2" type="ORF">Tdes44962_MAKER03319</name>
</gene>
<name>A0A9W7SQC0_9PEZI</name>
<feature type="signal peptide" evidence="1">
    <location>
        <begin position="1"/>
        <end position="18"/>
    </location>
</feature>
<organism evidence="2 3">
    <name type="scientific">Teratosphaeria destructans</name>
    <dbReference type="NCBI Taxonomy" id="418781"/>
    <lineage>
        <taxon>Eukaryota</taxon>
        <taxon>Fungi</taxon>
        <taxon>Dikarya</taxon>
        <taxon>Ascomycota</taxon>
        <taxon>Pezizomycotina</taxon>
        <taxon>Dothideomycetes</taxon>
        <taxon>Dothideomycetidae</taxon>
        <taxon>Mycosphaerellales</taxon>
        <taxon>Teratosphaeriaceae</taxon>
        <taxon>Teratosphaeria</taxon>
    </lineage>
</organism>
<protein>
    <recommendedName>
        <fullName evidence="4">Secreted protein</fullName>
    </recommendedName>
</protein>
<evidence type="ECO:0000256" key="1">
    <source>
        <dbReference type="SAM" id="SignalP"/>
    </source>
</evidence>
<dbReference type="Proteomes" id="UP001138500">
    <property type="component" value="Unassembled WGS sequence"/>
</dbReference>
<feature type="chain" id="PRO_5040749002" description="Secreted protein" evidence="1">
    <location>
        <begin position="19"/>
        <end position="82"/>
    </location>
</feature>
<keyword evidence="1" id="KW-0732">Signal</keyword>
<evidence type="ECO:0000313" key="3">
    <source>
        <dbReference type="Proteomes" id="UP001138500"/>
    </source>
</evidence>
<sequence length="82" mass="8823">MKIPITVLVASLASAVYANTCRCTDAAGGSLPANTQKTCNDYRGSRLNDRQDNCFSAPGKYFPLEDWQKTCQKFGAPTGACL</sequence>
<keyword evidence="3" id="KW-1185">Reference proteome</keyword>
<evidence type="ECO:0000313" key="2">
    <source>
        <dbReference type="EMBL" id="KAH9826775.1"/>
    </source>
</evidence>